<name>A0A953I4Z1_SYMTR</name>
<accession>A0A953I4Z1</accession>
<dbReference type="InterPro" id="IPR002797">
    <property type="entry name" value="Polysacc_synth"/>
</dbReference>
<keyword evidence="3 6" id="KW-0812">Transmembrane</keyword>
<evidence type="ECO:0000256" key="3">
    <source>
        <dbReference type="ARBA" id="ARBA00022692"/>
    </source>
</evidence>
<feature type="transmembrane region" description="Helical" evidence="6">
    <location>
        <begin position="415"/>
        <end position="433"/>
    </location>
</feature>
<comment type="caution">
    <text evidence="7">The sequence shown here is derived from an EMBL/GenBank/DDBJ whole genome shotgun (WGS) entry which is preliminary data.</text>
</comment>
<dbReference type="AlphaFoldDB" id="A0A953I4Z1"/>
<sequence length="529" mass="55710">MSRRESVLKGAAALALAGLIIKVGNLLVRLPLTRMVGSEGLGIYQMALPAYNALLHLAVGGVPVAVQNLVAEYNARGRRDVMHRVLHLALTYALLAGAAAACLLLIGAPFLARALGDARSYWPLVALAPAIILNGLDSVFRHYMQGQKQMTPSAVASVLEQGTKIAVTMGAAVLLLPLGLEYAAAGAALGITVGALASVLFMLWRVRREREEDEAGDAPREERQMPRGLGVRMLRLAWPVTLGSVTMPLLNVLDVSIVQRGFLKAGYPPAQATALYGAFAGIAVQVVWFPFVLTNAVANATVPTLTAAQARGDMEAVRQRVVMGLRTASLICLPVAIGAMVLAAPIALLFGEPLAADPLRHLGPVALLGPLTWMTVAQLQALGETGAPMRNLTLAMGLKLALDGLLAPIRGIDVNGVATASVAMFFTALWFNARELERLLQEPVPWGRILMGPTVASLVMGAGLAGLIAALWGTAGRVEALAVAAVVAPLLYGGTLVATRSITRTELLAMAGPLAPRLERWLAILWPWS</sequence>
<dbReference type="InterPro" id="IPR050833">
    <property type="entry name" value="Poly_Biosynth_Transport"/>
</dbReference>
<feature type="transmembrane region" description="Helical" evidence="6">
    <location>
        <begin position="53"/>
        <end position="73"/>
    </location>
</feature>
<feature type="transmembrane region" description="Helical" evidence="6">
    <location>
        <begin position="182"/>
        <end position="204"/>
    </location>
</feature>
<evidence type="ECO:0000256" key="1">
    <source>
        <dbReference type="ARBA" id="ARBA00004651"/>
    </source>
</evidence>
<comment type="subcellular location">
    <subcellularLocation>
        <location evidence="1">Cell membrane</location>
        <topology evidence="1">Multi-pass membrane protein</topology>
    </subcellularLocation>
</comment>
<feature type="transmembrane region" description="Helical" evidence="6">
    <location>
        <begin position="454"/>
        <end position="474"/>
    </location>
</feature>
<feature type="transmembrane region" description="Helical" evidence="6">
    <location>
        <begin position="152"/>
        <end position="176"/>
    </location>
</feature>
<feature type="transmembrane region" description="Helical" evidence="6">
    <location>
        <begin position="480"/>
        <end position="498"/>
    </location>
</feature>
<evidence type="ECO:0000256" key="4">
    <source>
        <dbReference type="ARBA" id="ARBA00022989"/>
    </source>
</evidence>
<dbReference type="Pfam" id="PF01943">
    <property type="entry name" value="Polysacc_synt"/>
    <property type="match status" value="1"/>
</dbReference>
<feature type="transmembrane region" description="Helical" evidence="6">
    <location>
        <begin position="273"/>
        <end position="293"/>
    </location>
</feature>
<feature type="transmembrane region" description="Helical" evidence="6">
    <location>
        <begin position="328"/>
        <end position="350"/>
    </location>
</feature>
<gene>
    <name evidence="7" type="ORF">CWE10_12710</name>
</gene>
<protein>
    <submittedName>
        <fullName evidence="7">Polysaccharide biosynthesis protein</fullName>
    </submittedName>
</protein>
<dbReference type="EMBL" id="PIUK01000132">
    <property type="protein sequence ID" value="MBY6277051.1"/>
    <property type="molecule type" value="Genomic_DNA"/>
</dbReference>
<dbReference type="InterPro" id="IPR024923">
    <property type="entry name" value="PG_synth_SpoVB"/>
</dbReference>
<evidence type="ECO:0000313" key="8">
    <source>
        <dbReference type="Proteomes" id="UP000732377"/>
    </source>
</evidence>
<organism evidence="7 8">
    <name type="scientific">Symbiobacterium thermophilum</name>
    <dbReference type="NCBI Taxonomy" id="2734"/>
    <lineage>
        <taxon>Bacteria</taxon>
        <taxon>Bacillati</taxon>
        <taxon>Bacillota</taxon>
        <taxon>Clostridia</taxon>
        <taxon>Eubacteriales</taxon>
        <taxon>Symbiobacteriaceae</taxon>
        <taxon>Symbiobacterium</taxon>
    </lineage>
</organism>
<dbReference type="RefSeq" id="WP_043714155.1">
    <property type="nucleotide sequence ID" value="NZ_PIUK01000132.1"/>
</dbReference>
<dbReference type="CDD" id="cd13124">
    <property type="entry name" value="MATE_SpoVB_like"/>
    <property type="match status" value="1"/>
</dbReference>
<evidence type="ECO:0000256" key="5">
    <source>
        <dbReference type="ARBA" id="ARBA00023136"/>
    </source>
</evidence>
<feature type="transmembrane region" description="Helical" evidence="6">
    <location>
        <begin position="120"/>
        <end position="140"/>
    </location>
</feature>
<feature type="transmembrane region" description="Helical" evidence="6">
    <location>
        <begin position="85"/>
        <end position="108"/>
    </location>
</feature>
<evidence type="ECO:0000256" key="2">
    <source>
        <dbReference type="ARBA" id="ARBA00022475"/>
    </source>
</evidence>
<dbReference type="Proteomes" id="UP000732377">
    <property type="component" value="Unassembled WGS sequence"/>
</dbReference>
<keyword evidence="4 6" id="KW-1133">Transmembrane helix</keyword>
<keyword evidence="5 6" id="KW-0472">Membrane</keyword>
<dbReference type="PANTHER" id="PTHR30250:SF21">
    <property type="entry name" value="LIPID II FLIPPASE MURJ"/>
    <property type="match status" value="1"/>
</dbReference>
<dbReference type="PIRSF" id="PIRSF038958">
    <property type="entry name" value="PG_synth_SpoVB"/>
    <property type="match status" value="1"/>
</dbReference>
<dbReference type="GO" id="GO:0005886">
    <property type="term" value="C:plasma membrane"/>
    <property type="evidence" value="ECO:0007669"/>
    <property type="project" value="UniProtKB-SubCell"/>
</dbReference>
<keyword evidence="2" id="KW-1003">Cell membrane</keyword>
<proteinExistence type="predicted"/>
<dbReference type="PANTHER" id="PTHR30250">
    <property type="entry name" value="PST FAMILY PREDICTED COLANIC ACID TRANSPORTER"/>
    <property type="match status" value="1"/>
</dbReference>
<reference evidence="7" key="1">
    <citation type="submission" date="2017-11" db="EMBL/GenBank/DDBJ databases">
        <title>Three new genomes from thermophilic consortium.</title>
        <authorList>
            <person name="Quaggio R."/>
            <person name="Amgarten D."/>
            <person name="Setubal J.C."/>
        </authorList>
    </citation>
    <scope>NUCLEOTIDE SEQUENCE</scope>
    <source>
        <strain evidence="7">ZCTH01-B2</strain>
    </source>
</reference>
<feature type="transmembrane region" description="Helical" evidence="6">
    <location>
        <begin position="233"/>
        <end position="253"/>
    </location>
</feature>
<evidence type="ECO:0000256" key="6">
    <source>
        <dbReference type="SAM" id="Phobius"/>
    </source>
</evidence>
<evidence type="ECO:0000313" key="7">
    <source>
        <dbReference type="EMBL" id="MBY6277051.1"/>
    </source>
</evidence>